<proteinExistence type="predicted"/>
<dbReference type="Proteomes" id="UP000310158">
    <property type="component" value="Unassembled WGS sequence"/>
</dbReference>
<sequence>MIARIDKFKEVIAINGYEHEKLQPGLIIELIPASWAAIEHTTVQGVTLQGCICLQLEMAQDLEICIVSAAELLDKERMIWHLT</sequence>
<organism evidence="1 2">
    <name type="scientific">Bondarzewia mesenterica</name>
    <dbReference type="NCBI Taxonomy" id="1095465"/>
    <lineage>
        <taxon>Eukaryota</taxon>
        <taxon>Fungi</taxon>
        <taxon>Dikarya</taxon>
        <taxon>Basidiomycota</taxon>
        <taxon>Agaricomycotina</taxon>
        <taxon>Agaricomycetes</taxon>
        <taxon>Russulales</taxon>
        <taxon>Bondarzewiaceae</taxon>
        <taxon>Bondarzewia</taxon>
    </lineage>
</organism>
<protein>
    <submittedName>
        <fullName evidence="1">Uncharacterized protein</fullName>
    </submittedName>
</protein>
<reference evidence="1 2" key="1">
    <citation type="submission" date="2019-02" db="EMBL/GenBank/DDBJ databases">
        <title>Genome sequencing of the rare red list fungi Bondarzewia mesenterica.</title>
        <authorList>
            <person name="Buettner E."/>
            <person name="Kellner H."/>
        </authorList>
    </citation>
    <scope>NUCLEOTIDE SEQUENCE [LARGE SCALE GENOMIC DNA]</scope>
    <source>
        <strain evidence="1 2">DSM 108281</strain>
    </source>
</reference>
<accession>A0A4S4LRK1</accession>
<dbReference type="AlphaFoldDB" id="A0A4S4LRK1"/>
<gene>
    <name evidence="1" type="ORF">EW146_g5749</name>
</gene>
<evidence type="ECO:0000313" key="1">
    <source>
        <dbReference type="EMBL" id="THH14607.1"/>
    </source>
</evidence>
<keyword evidence="2" id="KW-1185">Reference proteome</keyword>
<comment type="caution">
    <text evidence="1">The sequence shown here is derived from an EMBL/GenBank/DDBJ whole genome shotgun (WGS) entry which is preliminary data.</text>
</comment>
<dbReference type="EMBL" id="SGPL01000263">
    <property type="protein sequence ID" value="THH14607.1"/>
    <property type="molecule type" value="Genomic_DNA"/>
</dbReference>
<name>A0A4S4LRK1_9AGAM</name>
<evidence type="ECO:0000313" key="2">
    <source>
        <dbReference type="Proteomes" id="UP000310158"/>
    </source>
</evidence>